<dbReference type="EMBL" id="JAVXUO010002389">
    <property type="protein sequence ID" value="KAK2973645.1"/>
    <property type="molecule type" value="Genomic_DNA"/>
</dbReference>
<dbReference type="Proteomes" id="UP001187471">
    <property type="component" value="Unassembled WGS sequence"/>
</dbReference>
<keyword evidence="2" id="KW-1185">Reference proteome</keyword>
<accession>A0AA88RCP9</accession>
<organism evidence="1 2">
    <name type="scientific">Escallonia rubra</name>
    <dbReference type="NCBI Taxonomy" id="112253"/>
    <lineage>
        <taxon>Eukaryota</taxon>
        <taxon>Viridiplantae</taxon>
        <taxon>Streptophyta</taxon>
        <taxon>Embryophyta</taxon>
        <taxon>Tracheophyta</taxon>
        <taxon>Spermatophyta</taxon>
        <taxon>Magnoliopsida</taxon>
        <taxon>eudicotyledons</taxon>
        <taxon>Gunneridae</taxon>
        <taxon>Pentapetalae</taxon>
        <taxon>asterids</taxon>
        <taxon>campanulids</taxon>
        <taxon>Escalloniales</taxon>
        <taxon>Escalloniaceae</taxon>
        <taxon>Escallonia</taxon>
    </lineage>
</organism>
<name>A0AA88RCP9_9ASTE</name>
<evidence type="ECO:0000313" key="1">
    <source>
        <dbReference type="EMBL" id="KAK2973645.1"/>
    </source>
</evidence>
<dbReference type="PANTHER" id="PTHR37610">
    <property type="entry name" value="CCHC-TYPE DOMAIN-CONTAINING PROTEIN"/>
    <property type="match status" value="1"/>
</dbReference>
<reference evidence="1" key="1">
    <citation type="submission" date="2022-12" db="EMBL/GenBank/DDBJ databases">
        <title>Draft genome assemblies for two species of Escallonia (Escalloniales).</title>
        <authorList>
            <person name="Chanderbali A."/>
            <person name="Dervinis C."/>
            <person name="Anghel I."/>
            <person name="Soltis D."/>
            <person name="Soltis P."/>
            <person name="Zapata F."/>
        </authorList>
    </citation>
    <scope>NUCLEOTIDE SEQUENCE</scope>
    <source>
        <strain evidence="1">UCBG92.1500</strain>
        <tissue evidence="1">Leaf</tissue>
    </source>
</reference>
<dbReference type="AlphaFoldDB" id="A0AA88RCP9"/>
<sequence>MADFNPIVPVVPNNPTPQIITQQDTFTFPTSIILNETNYPLWSQLMEMRIDTLNKARYLTGEMKKPAPENPSHATWITKNHRVKSWLIDSMSQSLMQRTTSQEGTVEGVVQSYFAMARLRVHIFLSGFDSEFDQDILTRMILGYDVKRGKLYYLELTENGEQRV</sequence>
<protein>
    <recommendedName>
        <fullName evidence="3">Retrotransposon Copia-like N-terminal domain-containing protein</fullName>
    </recommendedName>
</protein>
<dbReference type="PANTHER" id="PTHR37610:SF45">
    <property type="entry name" value="RETROTRANSPOSON GAG DOMAIN-CONTAINING PROTEIN"/>
    <property type="match status" value="1"/>
</dbReference>
<proteinExistence type="predicted"/>
<gene>
    <name evidence="1" type="ORF">RJ640_017017</name>
</gene>
<evidence type="ECO:0000313" key="2">
    <source>
        <dbReference type="Proteomes" id="UP001187471"/>
    </source>
</evidence>
<evidence type="ECO:0008006" key="3">
    <source>
        <dbReference type="Google" id="ProtNLM"/>
    </source>
</evidence>
<comment type="caution">
    <text evidence="1">The sequence shown here is derived from an EMBL/GenBank/DDBJ whole genome shotgun (WGS) entry which is preliminary data.</text>
</comment>